<keyword evidence="3" id="KW-0804">Transcription</keyword>
<name>A0A1H1MTP7_9ACTN</name>
<sequence length="397" mass="42930">MFRHSTVANALCALRISYDSGMSSPWPDLAATRPPQTLRIGQPTLAATVPTAMLLVDYALNQNSLPDAEVTALAESLPADLVSASWPIRASMAHGAVLRAVLLHQLPVGHPGHRDWPALRGWIAGWTDAFVNGVIDFGCDSVMHYQQRRDPEPTAAEIAPRSTPSTAVRRDGPEVLRAWAIPDPDERAAELLDPRGFRHTLLDLLDAIWDGWLGEAWHATLPDLLSAAAPAPTPPGCSAEQWITLVTGLRPDPSYAEIADHARDVVVMPTVGLGRSLSLFADQQTWVLFSPQHQPDRSPNNATGRTGISLGNLGQLAPALTALGDKTRLAIVLQLLDRGPLSMQQLTDALEVHQSTISRQVTVLRRSGLVEVDGDRRVAVQRPAIRHAAETLLATLD</sequence>
<dbReference type="PANTHER" id="PTHR43132:SF6">
    <property type="entry name" value="HTH-TYPE TRANSCRIPTIONAL REPRESSOR CZRA"/>
    <property type="match status" value="1"/>
</dbReference>
<dbReference type="EMBL" id="LT629772">
    <property type="protein sequence ID" value="SDR89962.1"/>
    <property type="molecule type" value="Genomic_DNA"/>
</dbReference>
<dbReference type="InterPro" id="IPR036388">
    <property type="entry name" value="WH-like_DNA-bd_sf"/>
</dbReference>
<dbReference type="Gene3D" id="1.10.10.10">
    <property type="entry name" value="Winged helix-like DNA-binding domain superfamily/Winged helix DNA-binding domain"/>
    <property type="match status" value="1"/>
</dbReference>
<keyword evidence="2 5" id="KW-0238">DNA-binding</keyword>
<gene>
    <name evidence="5" type="ORF">SAMN04489812_0253</name>
</gene>
<organism evidence="5 6">
    <name type="scientific">Microlunatus soli</name>
    <dbReference type="NCBI Taxonomy" id="630515"/>
    <lineage>
        <taxon>Bacteria</taxon>
        <taxon>Bacillati</taxon>
        <taxon>Actinomycetota</taxon>
        <taxon>Actinomycetes</taxon>
        <taxon>Propionibacteriales</taxon>
        <taxon>Propionibacteriaceae</taxon>
        <taxon>Microlunatus</taxon>
    </lineage>
</organism>
<dbReference type="SMART" id="SM00418">
    <property type="entry name" value="HTH_ARSR"/>
    <property type="match status" value="1"/>
</dbReference>
<dbReference type="SUPFAM" id="SSF46785">
    <property type="entry name" value="Winged helix' DNA-binding domain"/>
    <property type="match status" value="1"/>
</dbReference>
<dbReference type="PANTHER" id="PTHR43132">
    <property type="entry name" value="ARSENICAL RESISTANCE OPERON REPRESSOR ARSR-RELATED"/>
    <property type="match status" value="1"/>
</dbReference>
<evidence type="ECO:0000256" key="2">
    <source>
        <dbReference type="ARBA" id="ARBA00023125"/>
    </source>
</evidence>
<dbReference type="Proteomes" id="UP000199103">
    <property type="component" value="Chromosome I"/>
</dbReference>
<proteinExistence type="predicted"/>
<dbReference type="PROSITE" id="PS50987">
    <property type="entry name" value="HTH_ARSR_2"/>
    <property type="match status" value="1"/>
</dbReference>
<keyword evidence="6" id="KW-1185">Reference proteome</keyword>
<dbReference type="InterPro" id="IPR036390">
    <property type="entry name" value="WH_DNA-bd_sf"/>
</dbReference>
<evidence type="ECO:0000256" key="1">
    <source>
        <dbReference type="ARBA" id="ARBA00023015"/>
    </source>
</evidence>
<dbReference type="InterPro" id="IPR001845">
    <property type="entry name" value="HTH_ArsR_DNA-bd_dom"/>
</dbReference>
<dbReference type="AlphaFoldDB" id="A0A1H1MTP7"/>
<dbReference type="InterPro" id="IPR011991">
    <property type="entry name" value="ArsR-like_HTH"/>
</dbReference>
<reference evidence="5 6" key="1">
    <citation type="submission" date="2016-10" db="EMBL/GenBank/DDBJ databases">
        <authorList>
            <person name="de Groot N.N."/>
        </authorList>
    </citation>
    <scope>NUCLEOTIDE SEQUENCE [LARGE SCALE GENOMIC DNA]</scope>
    <source>
        <strain evidence="5 6">DSM 21800</strain>
    </source>
</reference>
<evidence type="ECO:0000256" key="3">
    <source>
        <dbReference type="ARBA" id="ARBA00023163"/>
    </source>
</evidence>
<evidence type="ECO:0000313" key="6">
    <source>
        <dbReference type="Proteomes" id="UP000199103"/>
    </source>
</evidence>
<protein>
    <submittedName>
        <fullName evidence="5">DNA-binding transcriptional regulator, ArsR family</fullName>
    </submittedName>
</protein>
<keyword evidence="1" id="KW-0805">Transcription regulation</keyword>
<evidence type="ECO:0000259" key="4">
    <source>
        <dbReference type="PROSITE" id="PS50987"/>
    </source>
</evidence>
<evidence type="ECO:0000313" key="5">
    <source>
        <dbReference type="EMBL" id="SDR89962.1"/>
    </source>
</evidence>
<dbReference type="InterPro" id="IPR051011">
    <property type="entry name" value="Metal_resp_trans_reg"/>
</dbReference>
<dbReference type="Pfam" id="PF12840">
    <property type="entry name" value="HTH_20"/>
    <property type="match status" value="1"/>
</dbReference>
<accession>A0A1H1MTP7</accession>
<feature type="domain" description="HTH arsR-type" evidence="4">
    <location>
        <begin position="308"/>
        <end position="397"/>
    </location>
</feature>
<dbReference type="GO" id="GO:0003677">
    <property type="term" value="F:DNA binding"/>
    <property type="evidence" value="ECO:0007669"/>
    <property type="project" value="UniProtKB-KW"/>
</dbReference>
<dbReference type="STRING" id="630515.SAMN04489812_0253"/>
<dbReference type="GO" id="GO:0003700">
    <property type="term" value="F:DNA-binding transcription factor activity"/>
    <property type="evidence" value="ECO:0007669"/>
    <property type="project" value="InterPro"/>
</dbReference>
<dbReference type="CDD" id="cd00090">
    <property type="entry name" value="HTH_ARSR"/>
    <property type="match status" value="1"/>
</dbReference>